<dbReference type="InterPro" id="IPR036259">
    <property type="entry name" value="MFS_trans_sf"/>
</dbReference>
<feature type="transmembrane region" description="Helical" evidence="9">
    <location>
        <begin position="170"/>
        <end position="191"/>
    </location>
</feature>
<dbReference type="PANTHER" id="PTHR23502:SF132">
    <property type="entry name" value="POLYAMINE TRANSPORTER 2-RELATED"/>
    <property type="match status" value="1"/>
</dbReference>
<dbReference type="Pfam" id="PF07690">
    <property type="entry name" value="MFS_1"/>
    <property type="match status" value="1"/>
</dbReference>
<evidence type="ECO:0000256" key="7">
    <source>
        <dbReference type="ARBA" id="ARBA00023136"/>
    </source>
</evidence>
<keyword evidence="7 9" id="KW-0472">Membrane</keyword>
<feature type="transmembrane region" description="Helical" evidence="9">
    <location>
        <begin position="245"/>
        <end position="264"/>
    </location>
</feature>
<accession>A0A239BA30</accession>
<dbReference type="GO" id="GO:0042910">
    <property type="term" value="F:xenobiotic transmembrane transporter activity"/>
    <property type="evidence" value="ECO:0007669"/>
    <property type="project" value="InterPro"/>
</dbReference>
<evidence type="ECO:0000313" key="12">
    <source>
        <dbReference type="Proteomes" id="UP000198386"/>
    </source>
</evidence>
<evidence type="ECO:0000256" key="8">
    <source>
        <dbReference type="SAM" id="MobiDB-lite"/>
    </source>
</evidence>
<dbReference type="NCBIfam" id="TIGR00710">
    <property type="entry name" value="efflux_Bcr_CflA"/>
    <property type="match status" value="1"/>
</dbReference>
<name>A0A239BA30_9ACTN</name>
<keyword evidence="3" id="KW-0813">Transport</keyword>
<feature type="transmembrane region" description="Helical" evidence="9">
    <location>
        <begin position="109"/>
        <end position="131"/>
    </location>
</feature>
<dbReference type="GO" id="GO:0005886">
    <property type="term" value="C:plasma membrane"/>
    <property type="evidence" value="ECO:0007669"/>
    <property type="project" value="UniProtKB-SubCell"/>
</dbReference>
<dbReference type="InterPro" id="IPR004812">
    <property type="entry name" value="Efflux_drug-R_Bcr/CmlA"/>
</dbReference>
<feature type="transmembrane region" description="Helical" evidence="9">
    <location>
        <begin position="310"/>
        <end position="332"/>
    </location>
</feature>
<evidence type="ECO:0000313" key="11">
    <source>
        <dbReference type="EMBL" id="SNS04381.1"/>
    </source>
</evidence>
<keyword evidence="12" id="KW-1185">Reference proteome</keyword>
<evidence type="ECO:0000259" key="10">
    <source>
        <dbReference type="PROSITE" id="PS50850"/>
    </source>
</evidence>
<feature type="transmembrane region" description="Helical" evidence="9">
    <location>
        <begin position="400"/>
        <end position="422"/>
    </location>
</feature>
<dbReference type="GO" id="GO:1990961">
    <property type="term" value="P:xenobiotic detoxification by transmembrane export across the plasma membrane"/>
    <property type="evidence" value="ECO:0007669"/>
    <property type="project" value="InterPro"/>
</dbReference>
<dbReference type="InterPro" id="IPR005829">
    <property type="entry name" value="Sugar_transporter_CS"/>
</dbReference>
<dbReference type="EMBL" id="FZOH01000002">
    <property type="protein sequence ID" value="SNS04381.1"/>
    <property type="molecule type" value="Genomic_DNA"/>
</dbReference>
<gene>
    <name evidence="11" type="ORF">SAMN04488107_1018</name>
</gene>
<dbReference type="PROSITE" id="PS50850">
    <property type="entry name" value="MFS"/>
    <property type="match status" value="1"/>
</dbReference>
<feature type="transmembrane region" description="Helical" evidence="9">
    <location>
        <begin position="284"/>
        <end position="303"/>
    </location>
</feature>
<feature type="region of interest" description="Disordered" evidence="8">
    <location>
        <begin position="1"/>
        <end position="38"/>
    </location>
</feature>
<reference evidence="12" key="1">
    <citation type="submission" date="2017-06" db="EMBL/GenBank/DDBJ databases">
        <authorList>
            <person name="Varghese N."/>
            <person name="Submissions S."/>
        </authorList>
    </citation>
    <scope>NUCLEOTIDE SEQUENCE [LARGE SCALE GENOMIC DNA]</scope>
    <source>
        <strain evidence="12">DSM 45423</strain>
    </source>
</reference>
<keyword evidence="4" id="KW-1003">Cell membrane</keyword>
<dbReference type="InterPro" id="IPR020846">
    <property type="entry name" value="MFS_dom"/>
</dbReference>
<organism evidence="11 12">
    <name type="scientific">Geodermatophilus saharensis</name>
    <dbReference type="NCBI Taxonomy" id="1137994"/>
    <lineage>
        <taxon>Bacteria</taxon>
        <taxon>Bacillati</taxon>
        <taxon>Actinomycetota</taxon>
        <taxon>Actinomycetes</taxon>
        <taxon>Geodermatophilales</taxon>
        <taxon>Geodermatophilaceae</taxon>
        <taxon>Geodermatophilus</taxon>
    </lineage>
</organism>
<evidence type="ECO:0000256" key="2">
    <source>
        <dbReference type="ARBA" id="ARBA00006236"/>
    </source>
</evidence>
<dbReference type="PANTHER" id="PTHR23502">
    <property type="entry name" value="MAJOR FACILITATOR SUPERFAMILY"/>
    <property type="match status" value="1"/>
</dbReference>
<dbReference type="Proteomes" id="UP000198386">
    <property type="component" value="Unassembled WGS sequence"/>
</dbReference>
<proteinExistence type="inferred from homology"/>
<evidence type="ECO:0000256" key="1">
    <source>
        <dbReference type="ARBA" id="ARBA00004651"/>
    </source>
</evidence>
<dbReference type="SUPFAM" id="SSF103473">
    <property type="entry name" value="MFS general substrate transporter"/>
    <property type="match status" value="1"/>
</dbReference>
<dbReference type="PROSITE" id="PS00216">
    <property type="entry name" value="SUGAR_TRANSPORT_1"/>
    <property type="match status" value="1"/>
</dbReference>
<evidence type="ECO:0000256" key="9">
    <source>
        <dbReference type="SAM" id="Phobius"/>
    </source>
</evidence>
<comment type="subcellular location">
    <subcellularLocation>
        <location evidence="1">Cell membrane</location>
        <topology evidence="1">Multi-pass membrane protein</topology>
    </subcellularLocation>
</comment>
<evidence type="ECO:0000256" key="5">
    <source>
        <dbReference type="ARBA" id="ARBA00022692"/>
    </source>
</evidence>
<feature type="transmembrane region" description="Helical" evidence="9">
    <location>
        <begin position="197"/>
        <end position="216"/>
    </location>
</feature>
<sequence length="434" mass="43918">MTHRGAGMRGRGAVLPSSVTTIQDRPATAPPPTTDRPGTARTALTLGAFVALGPLTVDTYLPALPAVAEDLQTSPATVQLTLTGTLVGLALGQLVLGPLSDAVGRKRPLLAGTALHVVASLLVLVAPSIAVLGALRFLQGVGTAAGAVIALAVVRDLFEGRAAATMLSRLFLVLGAAPVLAPTIGGEILRFTSWRGVFLLLAGYGLALVVVGRYAVRETLPPQRRHSTGVAGTLRDYRALLGDRVYVGLVVVAGLTMASLFSYVSGSSFVFQEQFGLDEQQFGLLFGAGAFWLIAATQLNPVVLRWTSPAQVLVAGTVVGALAGAVLVVLAGTGTGGLWAVALPLWAVLFAAGLALPNAPALALSRHGEAAGTAAALLGAVQFGVGAAVAPLVGLLGNDAVAMGAVVVAALVLALAVLAAVVRPWQLPDPVEVP</sequence>
<evidence type="ECO:0000256" key="6">
    <source>
        <dbReference type="ARBA" id="ARBA00022989"/>
    </source>
</evidence>
<feature type="transmembrane region" description="Helical" evidence="9">
    <location>
        <begin position="137"/>
        <end position="158"/>
    </location>
</feature>
<dbReference type="InterPro" id="IPR011701">
    <property type="entry name" value="MFS"/>
</dbReference>
<dbReference type="AlphaFoldDB" id="A0A239BA30"/>
<comment type="similarity">
    <text evidence="2">Belongs to the major facilitator superfamily. Bcr/CmlA family.</text>
</comment>
<dbReference type="FunFam" id="1.20.1720.10:FF:000005">
    <property type="entry name" value="Bcr/CflA family efflux transporter"/>
    <property type="match status" value="1"/>
</dbReference>
<keyword evidence="5 9" id="KW-0812">Transmembrane</keyword>
<feature type="transmembrane region" description="Helical" evidence="9">
    <location>
        <begin position="338"/>
        <end position="359"/>
    </location>
</feature>
<dbReference type="Gene3D" id="1.20.1720.10">
    <property type="entry name" value="Multidrug resistance protein D"/>
    <property type="match status" value="1"/>
</dbReference>
<feature type="transmembrane region" description="Helical" evidence="9">
    <location>
        <begin position="371"/>
        <end position="394"/>
    </location>
</feature>
<protein>
    <submittedName>
        <fullName evidence="11">MFS transporter, DHA1 family, bicyclomycin/chloramphenicol resistance protein</fullName>
    </submittedName>
</protein>
<feature type="transmembrane region" description="Helical" evidence="9">
    <location>
        <begin position="76"/>
        <end position="97"/>
    </location>
</feature>
<feature type="transmembrane region" description="Helical" evidence="9">
    <location>
        <begin position="43"/>
        <end position="64"/>
    </location>
</feature>
<evidence type="ECO:0000256" key="3">
    <source>
        <dbReference type="ARBA" id="ARBA00022448"/>
    </source>
</evidence>
<evidence type="ECO:0000256" key="4">
    <source>
        <dbReference type="ARBA" id="ARBA00022475"/>
    </source>
</evidence>
<keyword evidence="6 9" id="KW-1133">Transmembrane helix</keyword>
<feature type="domain" description="Major facilitator superfamily (MFS) profile" evidence="10">
    <location>
        <begin position="40"/>
        <end position="428"/>
    </location>
</feature>
<dbReference type="CDD" id="cd17320">
    <property type="entry name" value="MFS_MdfA_MDR_like"/>
    <property type="match status" value="1"/>
</dbReference>